<evidence type="ECO:0008006" key="3">
    <source>
        <dbReference type="Google" id="ProtNLM"/>
    </source>
</evidence>
<protein>
    <recommendedName>
        <fullName evidence="3">Maturase K</fullName>
    </recommendedName>
</protein>
<reference evidence="1 2" key="1">
    <citation type="submission" date="2021-06" db="EMBL/GenBank/DDBJ databases">
        <title>Caerostris darwini draft genome.</title>
        <authorList>
            <person name="Kono N."/>
            <person name="Arakawa K."/>
        </authorList>
    </citation>
    <scope>NUCLEOTIDE SEQUENCE [LARGE SCALE GENOMIC DNA]</scope>
</reference>
<proteinExistence type="predicted"/>
<accession>A0AAV4NIP3</accession>
<evidence type="ECO:0000313" key="1">
    <source>
        <dbReference type="EMBL" id="GIX83339.1"/>
    </source>
</evidence>
<organism evidence="1 2">
    <name type="scientific">Caerostris darwini</name>
    <dbReference type="NCBI Taxonomy" id="1538125"/>
    <lineage>
        <taxon>Eukaryota</taxon>
        <taxon>Metazoa</taxon>
        <taxon>Ecdysozoa</taxon>
        <taxon>Arthropoda</taxon>
        <taxon>Chelicerata</taxon>
        <taxon>Arachnida</taxon>
        <taxon>Araneae</taxon>
        <taxon>Araneomorphae</taxon>
        <taxon>Entelegynae</taxon>
        <taxon>Araneoidea</taxon>
        <taxon>Araneidae</taxon>
        <taxon>Caerostris</taxon>
    </lineage>
</organism>
<dbReference type="EMBL" id="BPLQ01001613">
    <property type="protein sequence ID" value="GIX83339.1"/>
    <property type="molecule type" value="Genomic_DNA"/>
</dbReference>
<dbReference type="AlphaFoldDB" id="A0AAV4NIP3"/>
<gene>
    <name evidence="1" type="ORF">CDAR_97641</name>
</gene>
<sequence>MWNLNTGYSHVFPHPLFSRRVEGSLSLSPNFSKSDGRISLVAVFSQFYLGNQYLPYWSAVIEIRAGEIHREILLSRSYTSLLLHRRFLAELRVLTAAIAVFYLACLPASKSEELSRFQRLYCKYYHRHIFKRYPCYKSTRNKLLNCEVLIVLSLPATTTLKDSFEEHLQSLGRKEERKQNLHSAVFDQSIFSPQCHIGRPSLRYGKGDPSRNIA</sequence>
<dbReference type="Proteomes" id="UP001054837">
    <property type="component" value="Unassembled WGS sequence"/>
</dbReference>
<keyword evidence="2" id="KW-1185">Reference proteome</keyword>
<name>A0AAV4NIP3_9ARAC</name>
<comment type="caution">
    <text evidence="1">The sequence shown here is derived from an EMBL/GenBank/DDBJ whole genome shotgun (WGS) entry which is preliminary data.</text>
</comment>
<evidence type="ECO:0000313" key="2">
    <source>
        <dbReference type="Proteomes" id="UP001054837"/>
    </source>
</evidence>